<evidence type="ECO:0000256" key="2">
    <source>
        <dbReference type="ARBA" id="ARBA00009598"/>
    </source>
</evidence>
<dbReference type="InterPro" id="IPR051337">
    <property type="entry name" value="OPA_Antiporter"/>
</dbReference>
<evidence type="ECO:0000256" key="1">
    <source>
        <dbReference type="ARBA" id="ARBA00004127"/>
    </source>
</evidence>
<dbReference type="PROSITE" id="PS50850">
    <property type="entry name" value="MFS"/>
    <property type="match status" value="1"/>
</dbReference>
<dbReference type="InterPro" id="IPR021159">
    <property type="entry name" value="Sugar-P_transporter_CS"/>
</dbReference>
<feature type="transmembrane region" description="Helical" evidence="6">
    <location>
        <begin position="71"/>
        <end position="91"/>
    </location>
</feature>
<feature type="transmembrane region" description="Helical" evidence="6">
    <location>
        <begin position="297"/>
        <end position="317"/>
    </location>
</feature>
<feature type="transmembrane region" description="Helical" evidence="6">
    <location>
        <begin position="351"/>
        <end position="379"/>
    </location>
</feature>
<dbReference type="GO" id="GO:0035435">
    <property type="term" value="P:phosphate ion transmembrane transport"/>
    <property type="evidence" value="ECO:0007669"/>
    <property type="project" value="TreeGrafter"/>
</dbReference>
<dbReference type="InterPro" id="IPR000849">
    <property type="entry name" value="Sugar_P_transporter"/>
</dbReference>
<dbReference type="PROSITE" id="PS00942">
    <property type="entry name" value="GLPT"/>
    <property type="match status" value="1"/>
</dbReference>
<evidence type="ECO:0000256" key="3">
    <source>
        <dbReference type="ARBA" id="ARBA00022692"/>
    </source>
</evidence>
<dbReference type="Proteomes" id="UP000316426">
    <property type="component" value="Chromosome"/>
</dbReference>
<dbReference type="PANTHER" id="PTHR43826:SF6">
    <property type="entry name" value="GLYCEROL-3-PHOSPHATE TRANSPORTER"/>
    <property type="match status" value="1"/>
</dbReference>
<keyword evidence="3 6" id="KW-0812">Transmembrane</keyword>
<feature type="transmembrane region" description="Helical" evidence="6">
    <location>
        <begin position="424"/>
        <end position="450"/>
    </location>
</feature>
<dbReference type="PANTHER" id="PTHR43826">
    <property type="entry name" value="GLUCOSE-6-PHOSPHATE EXCHANGER SLC37A4"/>
    <property type="match status" value="1"/>
</dbReference>
<evidence type="ECO:0000313" key="9">
    <source>
        <dbReference type="Proteomes" id="UP000316426"/>
    </source>
</evidence>
<dbReference type="AlphaFoldDB" id="A0A518K805"/>
<feature type="domain" description="Major facilitator superfamily (MFS) profile" evidence="7">
    <location>
        <begin position="37"/>
        <end position="455"/>
    </location>
</feature>
<feature type="transmembrane region" description="Helical" evidence="6">
    <location>
        <begin position="192"/>
        <end position="210"/>
    </location>
</feature>
<feature type="transmembrane region" description="Helical" evidence="6">
    <location>
        <begin position="259"/>
        <end position="277"/>
    </location>
</feature>
<comment type="subcellular location">
    <subcellularLocation>
        <location evidence="1">Endomembrane system</location>
        <topology evidence="1">Multi-pass membrane protein</topology>
    </subcellularLocation>
</comment>
<name>A0A518K805_9BACT</name>
<evidence type="ECO:0000256" key="5">
    <source>
        <dbReference type="ARBA" id="ARBA00023136"/>
    </source>
</evidence>
<evidence type="ECO:0000313" key="8">
    <source>
        <dbReference type="EMBL" id="QDV73910.1"/>
    </source>
</evidence>
<accession>A0A518K805</accession>
<dbReference type="PIRSF" id="PIRSF002808">
    <property type="entry name" value="Hexose_phosphate_transp"/>
    <property type="match status" value="1"/>
</dbReference>
<dbReference type="Pfam" id="PF07690">
    <property type="entry name" value="MFS_1"/>
    <property type="match status" value="1"/>
</dbReference>
<evidence type="ECO:0000256" key="4">
    <source>
        <dbReference type="ARBA" id="ARBA00022989"/>
    </source>
</evidence>
<keyword evidence="4 6" id="KW-1133">Transmembrane helix</keyword>
<dbReference type="EMBL" id="CP036349">
    <property type="protein sequence ID" value="QDV73910.1"/>
    <property type="molecule type" value="Genomic_DNA"/>
</dbReference>
<feature type="transmembrane region" description="Helical" evidence="6">
    <location>
        <begin position="326"/>
        <end position="345"/>
    </location>
</feature>
<feature type="transmembrane region" description="Helical" evidence="6">
    <location>
        <begin position="33"/>
        <end position="51"/>
    </location>
</feature>
<organism evidence="8 9">
    <name type="scientific">Botrimarina mediterranea</name>
    <dbReference type="NCBI Taxonomy" id="2528022"/>
    <lineage>
        <taxon>Bacteria</taxon>
        <taxon>Pseudomonadati</taxon>
        <taxon>Planctomycetota</taxon>
        <taxon>Planctomycetia</taxon>
        <taxon>Pirellulales</taxon>
        <taxon>Lacipirellulaceae</taxon>
        <taxon>Botrimarina</taxon>
    </lineage>
</organism>
<keyword evidence="9" id="KW-1185">Reference proteome</keyword>
<dbReference type="InterPro" id="IPR020846">
    <property type="entry name" value="MFS_dom"/>
</dbReference>
<dbReference type="InterPro" id="IPR011701">
    <property type="entry name" value="MFS"/>
</dbReference>
<dbReference type="SUPFAM" id="SSF103473">
    <property type="entry name" value="MFS general substrate transporter"/>
    <property type="match status" value="1"/>
</dbReference>
<dbReference type="KEGG" id="bmei:Spa11_21090"/>
<dbReference type="Gene3D" id="1.20.1250.20">
    <property type="entry name" value="MFS general substrate transporter like domains"/>
    <property type="match status" value="2"/>
</dbReference>
<dbReference type="GO" id="GO:0061513">
    <property type="term" value="F:glucose 6-phosphate:phosphate antiporter activity"/>
    <property type="evidence" value="ECO:0007669"/>
    <property type="project" value="TreeGrafter"/>
</dbReference>
<reference evidence="8 9" key="1">
    <citation type="submission" date="2019-02" db="EMBL/GenBank/DDBJ databases">
        <title>Deep-cultivation of Planctomycetes and their phenomic and genomic characterization uncovers novel biology.</title>
        <authorList>
            <person name="Wiegand S."/>
            <person name="Jogler M."/>
            <person name="Boedeker C."/>
            <person name="Pinto D."/>
            <person name="Vollmers J."/>
            <person name="Rivas-Marin E."/>
            <person name="Kohn T."/>
            <person name="Peeters S.H."/>
            <person name="Heuer A."/>
            <person name="Rast P."/>
            <person name="Oberbeckmann S."/>
            <person name="Bunk B."/>
            <person name="Jeske O."/>
            <person name="Meyerdierks A."/>
            <person name="Storesund J.E."/>
            <person name="Kallscheuer N."/>
            <person name="Luecker S."/>
            <person name="Lage O.M."/>
            <person name="Pohl T."/>
            <person name="Merkel B.J."/>
            <person name="Hornburger P."/>
            <person name="Mueller R.-W."/>
            <person name="Bruemmer F."/>
            <person name="Labrenz M."/>
            <person name="Spormann A.M."/>
            <person name="Op den Camp H."/>
            <person name="Overmann J."/>
            <person name="Amann R."/>
            <person name="Jetten M.S.M."/>
            <person name="Mascher T."/>
            <person name="Medema M.H."/>
            <person name="Devos D.P."/>
            <person name="Kaster A.-K."/>
            <person name="Ovreas L."/>
            <person name="Rohde M."/>
            <person name="Galperin M.Y."/>
            <person name="Jogler C."/>
        </authorList>
    </citation>
    <scope>NUCLEOTIDE SEQUENCE [LARGE SCALE GENOMIC DNA]</scope>
    <source>
        <strain evidence="8 9">Spa11</strain>
    </source>
</reference>
<protein>
    <submittedName>
        <fullName evidence="8">Glycerol-3-phosphate transporter</fullName>
    </submittedName>
</protein>
<comment type="similarity">
    <text evidence="2">Belongs to the major facilitator superfamily. Organophosphate:Pi antiporter (OPA) (TC 2.A.1.4) family.</text>
</comment>
<evidence type="ECO:0000259" key="7">
    <source>
        <dbReference type="PROSITE" id="PS50850"/>
    </source>
</evidence>
<sequence length="455" mass="49985">MTGLLARLRRFYAPPTSAPRLPEPEVRARYPVYRWRAMEATFLGYAMYYLVRNNIGTVAKDMETSLLYSKSMIGDILAVTAISYGLSKFLMGSVSDRSDARKFMATGLLLSAILNFAFGASSDYYVHLSLWALNGFVQGMGWPPCGRSMGHWFSESERGLTFSIWNVSHNVGGGVAGVLAAWAVMEFGGWRFAFYAPGTVALVGAAYIFLRLRDTPQSVGLPPIEEYRNDYPLGHNAETDEVELTFRELFFDKVLLNKYVWVLALANFFAYITRYSMLDWGPTYLREVKGASLGGGGLAILAVEFGGIPSTILLGWLSDSLGGRRCMIAALCMIPVFGAFLAILFTPPGYYWIDMLMLMLITIGFFIYPVINLIVIAALDIVSKKAIGTAAGFIGLFGYAGRTVQAKGFGWAVDHYGAEGGAAAGWNVVLWSILVCAALAFLLLAAVWNLRTRPE</sequence>
<dbReference type="InterPro" id="IPR036259">
    <property type="entry name" value="MFS_trans_sf"/>
</dbReference>
<dbReference type="GO" id="GO:0005886">
    <property type="term" value="C:plasma membrane"/>
    <property type="evidence" value="ECO:0007669"/>
    <property type="project" value="TreeGrafter"/>
</dbReference>
<evidence type="ECO:0000256" key="6">
    <source>
        <dbReference type="SAM" id="Phobius"/>
    </source>
</evidence>
<dbReference type="GO" id="GO:0012505">
    <property type="term" value="C:endomembrane system"/>
    <property type="evidence" value="ECO:0007669"/>
    <property type="project" value="UniProtKB-SubCell"/>
</dbReference>
<feature type="transmembrane region" description="Helical" evidence="6">
    <location>
        <begin position="103"/>
        <end position="121"/>
    </location>
</feature>
<gene>
    <name evidence="8" type="primary">glpT_2</name>
    <name evidence="8" type="ORF">Spa11_21090</name>
</gene>
<proteinExistence type="inferred from homology"/>
<keyword evidence="5 6" id="KW-0472">Membrane</keyword>
<feature type="transmembrane region" description="Helical" evidence="6">
    <location>
        <begin position="386"/>
        <end position="404"/>
    </location>
</feature>
<dbReference type="RefSeq" id="WP_145111711.1">
    <property type="nucleotide sequence ID" value="NZ_CP036349.1"/>
</dbReference>